<evidence type="ECO:0000313" key="4">
    <source>
        <dbReference type="Proteomes" id="UP000822688"/>
    </source>
</evidence>
<evidence type="ECO:0000256" key="1">
    <source>
        <dbReference type="SAM" id="MobiDB-lite"/>
    </source>
</evidence>
<organism evidence="3 4">
    <name type="scientific">Ceratodon purpureus</name>
    <name type="common">Fire moss</name>
    <name type="synonym">Dicranum purpureum</name>
    <dbReference type="NCBI Taxonomy" id="3225"/>
    <lineage>
        <taxon>Eukaryota</taxon>
        <taxon>Viridiplantae</taxon>
        <taxon>Streptophyta</taxon>
        <taxon>Embryophyta</taxon>
        <taxon>Bryophyta</taxon>
        <taxon>Bryophytina</taxon>
        <taxon>Bryopsida</taxon>
        <taxon>Dicranidae</taxon>
        <taxon>Pseudoditrichales</taxon>
        <taxon>Ditrichaceae</taxon>
        <taxon>Ceratodon</taxon>
    </lineage>
</organism>
<keyword evidence="2" id="KW-0732">Signal</keyword>
<protein>
    <submittedName>
        <fullName evidence="3">Uncharacterized protein</fullName>
    </submittedName>
</protein>
<accession>A0A8T0HE51</accession>
<proteinExistence type="predicted"/>
<dbReference type="Proteomes" id="UP000822688">
    <property type="component" value="Chromosome 6"/>
</dbReference>
<dbReference type="AlphaFoldDB" id="A0A8T0HE51"/>
<reference evidence="3 4" key="1">
    <citation type="submission" date="2020-06" db="EMBL/GenBank/DDBJ databases">
        <title>WGS assembly of Ceratodon purpureus strain R40.</title>
        <authorList>
            <person name="Carey S.B."/>
            <person name="Jenkins J."/>
            <person name="Shu S."/>
            <person name="Lovell J.T."/>
            <person name="Sreedasyam A."/>
            <person name="Maumus F."/>
            <person name="Tiley G.P."/>
            <person name="Fernandez-Pozo N."/>
            <person name="Barry K."/>
            <person name="Chen C."/>
            <person name="Wang M."/>
            <person name="Lipzen A."/>
            <person name="Daum C."/>
            <person name="Saski C.A."/>
            <person name="Payton A.C."/>
            <person name="Mcbreen J.C."/>
            <person name="Conrad R.E."/>
            <person name="Kollar L.M."/>
            <person name="Olsson S."/>
            <person name="Huttunen S."/>
            <person name="Landis J.B."/>
            <person name="Wickett N.J."/>
            <person name="Johnson M.G."/>
            <person name="Rensing S.A."/>
            <person name="Grimwood J."/>
            <person name="Schmutz J."/>
            <person name="Mcdaniel S.F."/>
        </authorList>
    </citation>
    <scope>NUCLEOTIDE SEQUENCE [LARGE SCALE GENOMIC DNA]</scope>
    <source>
        <strain evidence="3 4">R40</strain>
    </source>
</reference>
<evidence type="ECO:0000313" key="3">
    <source>
        <dbReference type="EMBL" id="KAG0568718.1"/>
    </source>
</evidence>
<comment type="caution">
    <text evidence="3">The sequence shown here is derived from an EMBL/GenBank/DDBJ whole genome shotgun (WGS) entry which is preliminary data.</text>
</comment>
<name>A0A8T0HE51_CERPU</name>
<feature type="region of interest" description="Disordered" evidence="1">
    <location>
        <begin position="77"/>
        <end position="100"/>
    </location>
</feature>
<feature type="signal peptide" evidence="2">
    <location>
        <begin position="1"/>
        <end position="26"/>
    </location>
</feature>
<keyword evidence="4" id="KW-1185">Reference proteome</keyword>
<feature type="chain" id="PRO_5035909808" evidence="2">
    <location>
        <begin position="27"/>
        <end position="100"/>
    </location>
</feature>
<sequence length="100" mass="11142">MAGSGRRMAWFCCVVLLLVVVDGAVAFERRVDWDQARVVGSTQELYLRGNTVTTPESVSTEAVKSYDTFDEFQRRELEDSGYSTNPADPNCDNDPTLCDP</sequence>
<evidence type="ECO:0000256" key="2">
    <source>
        <dbReference type="SAM" id="SignalP"/>
    </source>
</evidence>
<gene>
    <name evidence="3" type="ORF">KC19_6G041000</name>
</gene>
<dbReference type="EMBL" id="CM026427">
    <property type="protein sequence ID" value="KAG0568718.1"/>
    <property type="molecule type" value="Genomic_DNA"/>
</dbReference>